<sequence length="129" mass="15120">MGFRPCRRWKRSFLLSFTPPTSGLKATYTCMENGVNSGEDEWNEIRWSGGKKRTTRDSAGQDPKDKSKKRRTKRKKKREKKNEKSEDPGRDYEEISFSRIKEPSAPVGCLRASTEEYFQNYFLAVRLTR</sequence>
<evidence type="ECO:0000313" key="2">
    <source>
        <dbReference type="EMBL" id="KAK1130126.1"/>
    </source>
</evidence>
<accession>A0AA40KRH9</accession>
<name>A0AA40KRH9_9HYME</name>
<reference evidence="2" key="1">
    <citation type="submission" date="2021-10" db="EMBL/GenBank/DDBJ databases">
        <title>Melipona bicolor Genome sequencing and assembly.</title>
        <authorList>
            <person name="Araujo N.S."/>
            <person name="Arias M.C."/>
        </authorList>
    </citation>
    <scope>NUCLEOTIDE SEQUENCE</scope>
    <source>
        <strain evidence="2">USP_2M_L1-L4_2017</strain>
        <tissue evidence="2">Whole body</tissue>
    </source>
</reference>
<dbReference type="EMBL" id="JAHYIQ010000008">
    <property type="protein sequence ID" value="KAK1130126.1"/>
    <property type="molecule type" value="Genomic_DNA"/>
</dbReference>
<protein>
    <submittedName>
        <fullName evidence="2">Uncharacterized protein</fullName>
    </submittedName>
</protein>
<feature type="region of interest" description="Disordered" evidence="1">
    <location>
        <begin position="34"/>
        <end position="97"/>
    </location>
</feature>
<proteinExistence type="predicted"/>
<keyword evidence="3" id="KW-1185">Reference proteome</keyword>
<feature type="compositionally biased region" description="Basic and acidic residues" evidence="1">
    <location>
        <begin position="80"/>
        <end position="93"/>
    </location>
</feature>
<dbReference type="Proteomes" id="UP001177670">
    <property type="component" value="Unassembled WGS sequence"/>
</dbReference>
<feature type="compositionally biased region" description="Basic residues" evidence="1">
    <location>
        <begin position="66"/>
        <end position="79"/>
    </location>
</feature>
<evidence type="ECO:0000313" key="3">
    <source>
        <dbReference type="Proteomes" id="UP001177670"/>
    </source>
</evidence>
<dbReference type="AlphaFoldDB" id="A0AA40KRH9"/>
<gene>
    <name evidence="2" type="ORF">K0M31_019810</name>
</gene>
<evidence type="ECO:0000256" key="1">
    <source>
        <dbReference type="SAM" id="MobiDB-lite"/>
    </source>
</evidence>
<comment type="caution">
    <text evidence="2">The sequence shown here is derived from an EMBL/GenBank/DDBJ whole genome shotgun (WGS) entry which is preliminary data.</text>
</comment>
<organism evidence="2 3">
    <name type="scientific">Melipona bicolor</name>
    <dbReference type="NCBI Taxonomy" id="60889"/>
    <lineage>
        <taxon>Eukaryota</taxon>
        <taxon>Metazoa</taxon>
        <taxon>Ecdysozoa</taxon>
        <taxon>Arthropoda</taxon>
        <taxon>Hexapoda</taxon>
        <taxon>Insecta</taxon>
        <taxon>Pterygota</taxon>
        <taxon>Neoptera</taxon>
        <taxon>Endopterygota</taxon>
        <taxon>Hymenoptera</taxon>
        <taxon>Apocrita</taxon>
        <taxon>Aculeata</taxon>
        <taxon>Apoidea</taxon>
        <taxon>Anthophila</taxon>
        <taxon>Apidae</taxon>
        <taxon>Melipona</taxon>
    </lineage>
</organism>